<dbReference type="STRING" id="1802596.A2Z11_04700"/>
<protein>
    <recommendedName>
        <fullName evidence="3">Ribbon-helix-helix protein CopG domain-containing protein</fullName>
    </recommendedName>
</protein>
<dbReference type="InterPro" id="IPR013321">
    <property type="entry name" value="Arc_rbn_hlx_hlx"/>
</dbReference>
<proteinExistence type="predicted"/>
<evidence type="ECO:0000313" key="2">
    <source>
        <dbReference type="Proteomes" id="UP000176389"/>
    </source>
</evidence>
<sequence length="78" mass="9344">MKNKRININLPITTLEKLNSTVPEGKRSQFIAETLEEKLEEKTSLRESIIRDLKENRWIHEKVMKEWSSLETEGWPEY</sequence>
<dbReference type="GO" id="GO:0006355">
    <property type="term" value="P:regulation of DNA-templated transcription"/>
    <property type="evidence" value="ECO:0007669"/>
    <property type="project" value="InterPro"/>
</dbReference>
<dbReference type="Proteomes" id="UP000176389">
    <property type="component" value="Unassembled WGS sequence"/>
</dbReference>
<gene>
    <name evidence="1" type="ORF">A2Z11_04700</name>
</gene>
<dbReference type="Gene3D" id="1.10.1220.10">
    <property type="entry name" value="Met repressor-like"/>
    <property type="match status" value="1"/>
</dbReference>
<dbReference type="AlphaFoldDB" id="A0A1G1WD37"/>
<comment type="caution">
    <text evidence="1">The sequence shown here is derived from an EMBL/GenBank/DDBJ whole genome shotgun (WGS) entry which is preliminary data.</text>
</comment>
<evidence type="ECO:0008006" key="3">
    <source>
        <dbReference type="Google" id="ProtNLM"/>
    </source>
</evidence>
<accession>A0A1G1WD37</accession>
<evidence type="ECO:0000313" key="1">
    <source>
        <dbReference type="EMBL" id="OGY25606.1"/>
    </source>
</evidence>
<name>A0A1G1WD37_9BACT</name>
<organism evidence="1 2">
    <name type="scientific">Candidatus Woykebacteria bacterium RBG_16_43_9</name>
    <dbReference type="NCBI Taxonomy" id="1802596"/>
    <lineage>
        <taxon>Bacteria</taxon>
        <taxon>Candidatus Woykeibacteriota</taxon>
    </lineage>
</organism>
<reference evidence="1 2" key="1">
    <citation type="journal article" date="2016" name="Nat. Commun.">
        <title>Thousands of microbial genomes shed light on interconnected biogeochemical processes in an aquifer system.</title>
        <authorList>
            <person name="Anantharaman K."/>
            <person name="Brown C.T."/>
            <person name="Hug L.A."/>
            <person name="Sharon I."/>
            <person name="Castelle C.J."/>
            <person name="Probst A.J."/>
            <person name="Thomas B.C."/>
            <person name="Singh A."/>
            <person name="Wilkins M.J."/>
            <person name="Karaoz U."/>
            <person name="Brodie E.L."/>
            <person name="Williams K.H."/>
            <person name="Hubbard S.S."/>
            <person name="Banfield J.F."/>
        </authorList>
    </citation>
    <scope>NUCLEOTIDE SEQUENCE [LARGE SCALE GENOMIC DNA]</scope>
</reference>
<dbReference type="EMBL" id="MHCS01000044">
    <property type="protein sequence ID" value="OGY25606.1"/>
    <property type="molecule type" value="Genomic_DNA"/>
</dbReference>